<dbReference type="GO" id="GO:0005740">
    <property type="term" value="C:mitochondrial envelope"/>
    <property type="evidence" value="ECO:0007669"/>
    <property type="project" value="TreeGrafter"/>
</dbReference>
<dbReference type="AlphaFoldDB" id="A0A8H5SH69"/>
<keyword evidence="3" id="KW-1185">Reference proteome</keyword>
<dbReference type="GO" id="GO:0000964">
    <property type="term" value="P:mitochondrial RNA 5'-end processing"/>
    <property type="evidence" value="ECO:0007669"/>
    <property type="project" value="TreeGrafter"/>
</dbReference>
<dbReference type="EMBL" id="JAAQRI010000013">
    <property type="protein sequence ID" value="KAF5650556.1"/>
    <property type="molecule type" value="Genomic_DNA"/>
</dbReference>
<feature type="region of interest" description="Disordered" evidence="1">
    <location>
        <begin position="84"/>
        <end position="148"/>
    </location>
</feature>
<dbReference type="Proteomes" id="UP000530670">
    <property type="component" value="Unassembled WGS sequence"/>
</dbReference>
<feature type="compositionally biased region" description="Polar residues" evidence="1">
    <location>
        <begin position="193"/>
        <end position="206"/>
    </location>
</feature>
<feature type="compositionally biased region" description="Polar residues" evidence="1">
    <location>
        <begin position="84"/>
        <end position="94"/>
    </location>
</feature>
<dbReference type="Pfam" id="PF08634">
    <property type="entry name" value="Pet127"/>
    <property type="match status" value="1"/>
</dbReference>
<feature type="compositionally biased region" description="Polar residues" evidence="1">
    <location>
        <begin position="919"/>
        <end position="934"/>
    </location>
</feature>
<proteinExistence type="predicted"/>
<dbReference type="OrthoDB" id="10249045at2759"/>
<feature type="compositionally biased region" description="Basic and acidic residues" evidence="1">
    <location>
        <begin position="680"/>
        <end position="710"/>
    </location>
</feature>
<feature type="compositionally biased region" description="Basic and acidic residues" evidence="1">
    <location>
        <begin position="823"/>
        <end position="836"/>
    </location>
</feature>
<feature type="compositionally biased region" description="Basic residues" evidence="1">
    <location>
        <begin position="260"/>
        <end position="273"/>
    </location>
</feature>
<protein>
    <submittedName>
        <fullName evidence="2">PET127-like protein</fullName>
    </submittedName>
</protein>
<dbReference type="PANTHER" id="PTHR31014:SF0">
    <property type="entry name" value="MITOCHONDRIAL TRANSLATION SYSTEM COMPONENT PET127-RELATED"/>
    <property type="match status" value="1"/>
</dbReference>
<sequence>MYRPTRHYTGAVDDSIFFFLDQRHLRSPSIFDFGQLSPKLIDFVKDAPMLRLRRGIPPAATFAHICRPHLRCPRQCSPLRLFATETSPDDTSIPTPKPAPDSEDAIDSKKNVSEKTGKGAKVTERKKEDKKRRAARLEVKGSTEGTTETDISDALAVAKRVYGIDKSKKKKKTKGSKPSSPNEQQRTAKADSSEASSGAVDQQTGAWASLKEKLQQELATEPSKPQNPPQEDHTTPSPELDQHTIVNSHETEPSTAAPPSKKKKPKAVKRQKKALPPVYTIMPQRLKLKAVEEASRRSVPTLAHQLDKVLFNGGPYQLQDQRTRVYNFDPYLASIMPVDEFDFDALKEYVTSSKDSRLTDLCAKYKKKYCGSTSSMTAMLSQFHFLLSAWRPLSFRHLSRSFQVEYDTFTALTRGPAAAFARYKDGVYAIDADKEFDTANVLSMLGKSMEKLLTLNKPHFEKYRRSRSHELSEEEKNADEAFHFSTLGDFMMRSQLDAYDPRLPGTGMFDLKTRAVVSIRMDVDGYQKGVGYEIRSRFGTWESFEREYYDMIRAAFLKYSLQVRMGRMDGIFVAFHNTQRIFGFQYISLEEMDEALHGTANRSVGNEEFKVSVKLLNDLLDRATKRFPKKSLRLHIETRPTNPPLTYFFAEPVSDEEMQKTQEKGSEAVAMFKDNMLRISPDEENSRMSDKAEPQIKKDTRKLSSTERQKSWDEMMAKVDQTVEDDAAGLDSVREAIEQALEQSGLLTGKPELERGTYINELVQALTEELKDNKEAASELEDTTQHGSAEDDALNTSESSSETEDALPPSFEAFEGDNFNNDVDSKDVEYAGKETHSGLTEAVETRAEDERPSSILSDAVDGNDISLNSDDSADATLKDLIIKFAQGVDNNQSNLGTFERVLSELVRDQREPISEVDESNTATSDVSPAESIQNCGADKPSLTEEARSDEESESMPKKDILGLYVTVRNMVDGEVVERISCSDHEEPIDWKVEYTVVELQSDRARKILKELKKRRKKALVSTPEDREREWHRMWGGTLPERTEAGRKYRDSVMQSEKQTGVKLAWEADARNKTNMNKRKEAHLRQKGSEKKGRSKEKTKTKKEKKTSPIKE</sequence>
<accession>A0A8H5SH69</accession>
<feature type="region of interest" description="Disordered" evidence="1">
    <location>
        <begin position="679"/>
        <end position="710"/>
    </location>
</feature>
<dbReference type="RefSeq" id="XP_037212433.1">
    <property type="nucleotide sequence ID" value="XM_037351351.1"/>
</dbReference>
<dbReference type="PANTHER" id="PTHR31014">
    <property type="entry name" value="MITOCHONDRIAL TRANSLATION SYSTEM COMPONENT PET127-RELATED"/>
    <property type="match status" value="1"/>
</dbReference>
<feature type="region of interest" description="Disordered" evidence="1">
    <location>
        <begin position="1041"/>
        <end position="1111"/>
    </location>
</feature>
<reference evidence="2 3" key="1">
    <citation type="submission" date="2020-05" db="EMBL/GenBank/DDBJ databases">
        <title>Identification and distribution of gene clusters putatively required for synthesis of sphingolipid metabolism inhibitors in phylogenetically diverse species of the filamentous fungus Fusarium.</title>
        <authorList>
            <person name="Kim H.-S."/>
            <person name="Busman M."/>
            <person name="Brown D.W."/>
            <person name="Divon H."/>
            <person name="Uhlig S."/>
            <person name="Proctor R.H."/>
        </authorList>
    </citation>
    <scope>NUCLEOTIDE SEQUENCE [LARGE SCALE GENOMIC DNA]</scope>
    <source>
        <strain evidence="2 3">NRRL 66243</strain>
    </source>
</reference>
<feature type="compositionally biased region" description="Basic and acidic residues" evidence="1">
    <location>
        <begin position="843"/>
        <end position="852"/>
    </location>
</feature>
<comment type="caution">
    <text evidence="2">The sequence shown here is derived from an EMBL/GenBank/DDBJ whole genome shotgun (WGS) entry which is preliminary data.</text>
</comment>
<organism evidence="2 3">
    <name type="scientific">Fusarium tjaetaba</name>
    <dbReference type="NCBI Taxonomy" id="1567544"/>
    <lineage>
        <taxon>Eukaryota</taxon>
        <taxon>Fungi</taxon>
        <taxon>Dikarya</taxon>
        <taxon>Ascomycota</taxon>
        <taxon>Pezizomycotina</taxon>
        <taxon>Sordariomycetes</taxon>
        <taxon>Hypocreomycetidae</taxon>
        <taxon>Hypocreales</taxon>
        <taxon>Nectriaceae</taxon>
        <taxon>Fusarium</taxon>
        <taxon>Fusarium fujikuroi species complex</taxon>
    </lineage>
</organism>
<dbReference type="GeneID" id="59303621"/>
<evidence type="ECO:0000256" key="1">
    <source>
        <dbReference type="SAM" id="MobiDB-lite"/>
    </source>
</evidence>
<evidence type="ECO:0000313" key="2">
    <source>
        <dbReference type="EMBL" id="KAF5650556.1"/>
    </source>
</evidence>
<dbReference type="InterPro" id="IPR013943">
    <property type="entry name" value="Pet127"/>
</dbReference>
<feature type="compositionally biased region" description="Basic and acidic residues" evidence="1">
    <location>
        <begin position="1082"/>
        <end position="1097"/>
    </location>
</feature>
<evidence type="ECO:0000313" key="3">
    <source>
        <dbReference type="Proteomes" id="UP000530670"/>
    </source>
</evidence>
<feature type="region of interest" description="Disordered" evidence="1">
    <location>
        <begin position="911"/>
        <end position="957"/>
    </location>
</feature>
<feature type="region of interest" description="Disordered" evidence="1">
    <location>
        <begin position="774"/>
        <end position="867"/>
    </location>
</feature>
<name>A0A8H5SH69_9HYPO</name>
<feature type="region of interest" description="Disordered" evidence="1">
    <location>
        <begin position="165"/>
        <end position="274"/>
    </location>
</feature>
<gene>
    <name evidence="2" type="ORF">FTJAE_490</name>
</gene>
<feature type="compositionally biased region" description="Basic and acidic residues" evidence="1">
    <location>
        <begin position="106"/>
        <end position="127"/>
    </location>
</feature>
<feature type="compositionally biased region" description="Basic and acidic residues" evidence="1">
    <location>
        <begin position="1041"/>
        <end position="1050"/>
    </location>
</feature>